<keyword evidence="2" id="KW-1185">Reference proteome</keyword>
<evidence type="ECO:0000313" key="1">
    <source>
        <dbReference type="EMBL" id="UQT61924.1"/>
    </source>
</evidence>
<name>A0ABY4Q998_9ACTN</name>
<organism evidence="1 2">
    <name type="scientific">Streptomyces durmitorensis</name>
    <dbReference type="NCBI Taxonomy" id="319947"/>
    <lineage>
        <taxon>Bacteria</taxon>
        <taxon>Bacillati</taxon>
        <taxon>Actinomycetota</taxon>
        <taxon>Actinomycetes</taxon>
        <taxon>Kitasatosporales</taxon>
        <taxon>Streptomycetaceae</taxon>
        <taxon>Streptomyces</taxon>
    </lineage>
</organism>
<dbReference type="Proteomes" id="UP000829992">
    <property type="component" value="Chromosome"/>
</dbReference>
<sequence>MSTATRTLSPADRAAHDAASFVRPRQVLERFPAGGPRGSWPAEDFARARRMEGQQAEVVMDLASDAFLVIVRNEVAS</sequence>
<gene>
    <name evidence="1" type="ORF">M4V62_04405</name>
</gene>
<reference evidence="1 2" key="1">
    <citation type="submission" date="2022-05" db="EMBL/GenBank/DDBJ databases">
        <authorList>
            <person name="Zhou X."/>
            <person name="Li K."/>
            <person name="Man Y."/>
        </authorList>
    </citation>
    <scope>NUCLEOTIDE SEQUENCE [LARGE SCALE GENOMIC DNA]</scope>
    <source>
        <strain evidence="1 2">MS405</strain>
    </source>
</reference>
<protein>
    <submittedName>
        <fullName evidence="1">Uncharacterized protein</fullName>
    </submittedName>
</protein>
<accession>A0ABY4Q998</accession>
<dbReference type="EMBL" id="CP097289">
    <property type="protein sequence ID" value="UQT61924.1"/>
    <property type="molecule type" value="Genomic_DNA"/>
</dbReference>
<evidence type="ECO:0000313" key="2">
    <source>
        <dbReference type="Proteomes" id="UP000829992"/>
    </source>
</evidence>
<dbReference type="RefSeq" id="WP_249593231.1">
    <property type="nucleotide sequence ID" value="NZ_BAAAQL010000002.1"/>
</dbReference>
<proteinExistence type="predicted"/>